<dbReference type="GO" id="GO:0016491">
    <property type="term" value="F:oxidoreductase activity"/>
    <property type="evidence" value="ECO:0007669"/>
    <property type="project" value="UniProtKB-KW"/>
</dbReference>
<dbReference type="Proteomes" id="UP000592820">
    <property type="component" value="Unassembled WGS sequence"/>
</dbReference>
<name>A0A7W8P987_9BURK</name>
<dbReference type="Gene3D" id="3.40.50.720">
    <property type="entry name" value="NAD(P)-binding Rossmann-like Domain"/>
    <property type="match status" value="1"/>
</dbReference>
<evidence type="ECO:0000313" key="3">
    <source>
        <dbReference type="EMBL" id="MBB5405272.1"/>
    </source>
</evidence>
<keyword evidence="1" id="KW-0560">Oxidoreductase</keyword>
<gene>
    <name evidence="3" type="ORF">HDG41_007368</name>
</gene>
<sequence length="229" mass="24405">MTLAIAGGGEGEMKVGVLGSGDVGRALAAGFLKHGHEPMLGTRTPAKNDVQEWARNHAGARTGTFDEAARFGDIVVLAVLGRIAGNVIELAGADNLAGKTLIDATNPLADEPPVNGVLRYTTGPNESVGEQIQAQIPRTHVVKAFNSVGNALMVDPQFPQGTPTMFLCGNDEQAKERVAAIIREFGWEPYDCGSIVSARALEPLCMLWCLPGFLRNEWRHAFKLLTSEG</sequence>
<dbReference type="InterPro" id="IPR051267">
    <property type="entry name" value="STEAP_metalloreductase"/>
</dbReference>
<dbReference type="AlphaFoldDB" id="A0A7W8P987"/>
<dbReference type="InterPro" id="IPR028939">
    <property type="entry name" value="P5C_Rdtase_cat_N"/>
</dbReference>
<evidence type="ECO:0000313" key="4">
    <source>
        <dbReference type="Proteomes" id="UP000592820"/>
    </source>
</evidence>
<feature type="domain" description="Pyrroline-5-carboxylate reductase catalytic N-terminal" evidence="2">
    <location>
        <begin position="14"/>
        <end position="107"/>
    </location>
</feature>
<accession>A0A7W8P987</accession>
<dbReference type="Pfam" id="PF03807">
    <property type="entry name" value="F420_oxidored"/>
    <property type="match status" value="1"/>
</dbReference>
<dbReference type="InterPro" id="IPR036291">
    <property type="entry name" value="NAD(P)-bd_dom_sf"/>
</dbReference>
<evidence type="ECO:0000256" key="1">
    <source>
        <dbReference type="ARBA" id="ARBA00023002"/>
    </source>
</evidence>
<evidence type="ECO:0000259" key="2">
    <source>
        <dbReference type="Pfam" id="PF03807"/>
    </source>
</evidence>
<reference evidence="3 4" key="1">
    <citation type="submission" date="2020-08" db="EMBL/GenBank/DDBJ databases">
        <title>Genomic Encyclopedia of Type Strains, Phase IV (KMG-V): Genome sequencing to study the core and pangenomes of soil and plant-associated prokaryotes.</title>
        <authorList>
            <person name="Whitman W."/>
        </authorList>
    </citation>
    <scope>NUCLEOTIDE SEQUENCE [LARGE SCALE GENOMIC DNA]</scope>
    <source>
        <strain evidence="3 4">JPY162</strain>
    </source>
</reference>
<dbReference type="RefSeq" id="WP_311733555.1">
    <property type="nucleotide sequence ID" value="NZ_JACHDE010000030.1"/>
</dbReference>
<comment type="caution">
    <text evidence="3">The sequence shown here is derived from an EMBL/GenBank/DDBJ whole genome shotgun (WGS) entry which is preliminary data.</text>
</comment>
<dbReference type="EMBL" id="JACHDE010000030">
    <property type="protein sequence ID" value="MBB5405272.1"/>
    <property type="molecule type" value="Genomic_DNA"/>
</dbReference>
<dbReference type="PANTHER" id="PTHR14239">
    <property type="entry name" value="DUDULIN-RELATED"/>
    <property type="match status" value="1"/>
</dbReference>
<organism evidence="3 4">
    <name type="scientific">Paraburkholderia youngii</name>
    <dbReference type="NCBI Taxonomy" id="2782701"/>
    <lineage>
        <taxon>Bacteria</taxon>
        <taxon>Pseudomonadati</taxon>
        <taxon>Pseudomonadota</taxon>
        <taxon>Betaproteobacteria</taxon>
        <taxon>Burkholderiales</taxon>
        <taxon>Burkholderiaceae</taxon>
        <taxon>Paraburkholderia</taxon>
    </lineage>
</organism>
<proteinExistence type="predicted"/>
<protein>
    <recommendedName>
        <fullName evidence="2">Pyrroline-5-carboxylate reductase catalytic N-terminal domain-containing protein</fullName>
    </recommendedName>
</protein>
<dbReference type="SUPFAM" id="SSF51735">
    <property type="entry name" value="NAD(P)-binding Rossmann-fold domains"/>
    <property type="match status" value="1"/>
</dbReference>